<dbReference type="AlphaFoldDB" id="A0AAI9SZV7"/>
<keyword evidence="5" id="KW-1185">Reference proteome</keyword>
<proteinExistence type="predicted"/>
<feature type="region of interest" description="Disordered" evidence="2">
    <location>
        <begin position="1"/>
        <end position="29"/>
    </location>
</feature>
<evidence type="ECO:0000313" key="4">
    <source>
        <dbReference type="EMBL" id="KAI3405774.2"/>
    </source>
</evidence>
<feature type="compositionally biased region" description="Polar residues" evidence="2">
    <location>
        <begin position="1"/>
        <end position="14"/>
    </location>
</feature>
<dbReference type="InterPro" id="IPR018287">
    <property type="entry name" value="Hap4_TF_heteromerisation"/>
</dbReference>
<keyword evidence="1" id="KW-0539">Nucleus</keyword>
<reference evidence="4" key="1">
    <citation type="journal article" date="2022" name="DNA Res.">
        <title>Genome analysis of five recently described species of the CUG-Ser clade uncovers Candida theae as a new hybrid lineage with pathogenic potential in the Candida parapsilosis species complex.</title>
        <authorList>
            <person name="Mixao V."/>
            <person name="Del Olmo V."/>
            <person name="Hegedusova E."/>
            <person name="Saus E."/>
            <person name="Pryszcz L."/>
            <person name="Cillingova A."/>
            <person name="Nosek J."/>
            <person name="Gabaldon T."/>
        </authorList>
    </citation>
    <scope>NUCLEOTIDE SEQUENCE</scope>
    <source>
        <strain evidence="4">CBS 10844</strain>
    </source>
</reference>
<feature type="domain" description="Hap4 transcription factor heteromerisation" evidence="3">
    <location>
        <begin position="202"/>
        <end position="218"/>
    </location>
</feature>
<organism evidence="4 5">
    <name type="scientific">Candida oxycetoniae</name>
    <dbReference type="NCBI Taxonomy" id="497107"/>
    <lineage>
        <taxon>Eukaryota</taxon>
        <taxon>Fungi</taxon>
        <taxon>Dikarya</taxon>
        <taxon>Ascomycota</taxon>
        <taxon>Saccharomycotina</taxon>
        <taxon>Pichiomycetes</taxon>
        <taxon>Debaryomycetaceae</taxon>
        <taxon>Candida/Lodderomyces clade</taxon>
        <taxon>Candida</taxon>
    </lineage>
</organism>
<evidence type="ECO:0000256" key="1">
    <source>
        <dbReference type="ARBA" id="ARBA00023242"/>
    </source>
</evidence>
<feature type="region of interest" description="Disordered" evidence="2">
    <location>
        <begin position="547"/>
        <end position="605"/>
    </location>
</feature>
<dbReference type="GO" id="GO:0005634">
    <property type="term" value="C:nucleus"/>
    <property type="evidence" value="ECO:0007669"/>
    <property type="project" value="InterPro"/>
</dbReference>
<name>A0AAI9SZV7_9ASCO</name>
<evidence type="ECO:0000256" key="2">
    <source>
        <dbReference type="SAM" id="MobiDB-lite"/>
    </source>
</evidence>
<evidence type="ECO:0000313" key="5">
    <source>
        <dbReference type="Proteomes" id="UP001202479"/>
    </source>
</evidence>
<dbReference type="Proteomes" id="UP001202479">
    <property type="component" value="Unassembled WGS sequence"/>
</dbReference>
<dbReference type="RefSeq" id="XP_049181519.1">
    <property type="nucleotide sequence ID" value="XM_049322498.1"/>
</dbReference>
<dbReference type="Pfam" id="PF10297">
    <property type="entry name" value="Hap4_Hap_bind"/>
    <property type="match status" value="1"/>
</dbReference>
<sequence length="772" mass="83588">MDHKNSVSNQAIPISSQAQLSSRLSASKSVTTIPSATPNATPFAIPATPNATPFAIPATPTASAIPATPTASAIPSTPSTIPISKSLAKHPTPTNQIFQQVMPSANSTAPRLHPAPNNTVSAKLNTKSHIQPAPSKQQQIRHHPIAPKYTRIQPALAPKRVTAALPQQTSRFNPIPNGKISLLMKSKVPAGGRHQESASLNTSKKWVLPPRPRPGRKPTAGECDKTVKPHASKKKIKVDTDNSVAATGVGAAAEAPAPAPAPAPTPVVKLESIEKTNMVQLVNAPETRNFITNVNKAVMISEGLQNGPGPGYGPGSAPTQFGSGTPAVKEMARLSQINHIDNTTATTTANVLRPVQSVPSTSPIKVKSEIKTIQQPIQLNPSTLQNVQKLPTPPPPTKINDPNVQMMDLKRSYLSKLKEQELMRNYIEILTNQIKELSFVQSGVITFDALKTNAKYSPNGMSSKRLTTTLTNSRIDQLDMINNLNDLNKFLNYLTKSSDIIKSVQKQANSVNTSESINRQIDYYLNLRNTLKAMNNKKMNNCAVNANSKENSKGESPTATATTTATATATATATTTATTTTTTTRTTTPNSFPVSSSSSSSFTPGLLQPSKAADLFNDSTFDYDMELQTATIAESPVSSIKTMENMKSNSDVSNQVNEMDMDFFVNENEFLNRLVLYDDYYDNDDINVKKEEMELGKVEIHDGIAVDERQRGEGEIGNDNRDISVETTSRQTNLINNETITKKKLKFNCGFCTKDTPCLCFDSDLELNSLRQ</sequence>
<accession>A0AAI9SZV7</accession>
<dbReference type="GeneID" id="73378998"/>
<evidence type="ECO:0000259" key="3">
    <source>
        <dbReference type="Pfam" id="PF10297"/>
    </source>
</evidence>
<feature type="region of interest" description="Disordered" evidence="2">
    <location>
        <begin position="188"/>
        <end position="236"/>
    </location>
</feature>
<dbReference type="EMBL" id="JAHUZD010000027">
    <property type="protein sequence ID" value="KAI3405774.2"/>
    <property type="molecule type" value="Genomic_DNA"/>
</dbReference>
<dbReference type="GO" id="GO:0006355">
    <property type="term" value="P:regulation of DNA-templated transcription"/>
    <property type="evidence" value="ECO:0007669"/>
    <property type="project" value="InterPro"/>
</dbReference>
<comment type="caution">
    <text evidence="4">The sequence shown here is derived from an EMBL/GenBank/DDBJ whole genome shotgun (WGS) entry which is preliminary data.</text>
</comment>
<protein>
    <recommendedName>
        <fullName evidence="3">Hap4 transcription factor heteromerisation domain-containing protein</fullName>
    </recommendedName>
</protein>
<feature type="compositionally biased region" description="Low complexity" evidence="2">
    <location>
        <begin position="558"/>
        <end position="588"/>
    </location>
</feature>
<gene>
    <name evidence="4" type="ORF">KGF56_001381</name>
</gene>
<feature type="compositionally biased region" description="Low complexity" evidence="2">
    <location>
        <begin position="15"/>
        <end position="29"/>
    </location>
</feature>